<keyword evidence="2" id="KW-0812">Transmembrane</keyword>
<evidence type="ECO:0000256" key="1">
    <source>
        <dbReference type="SAM" id="MobiDB-lite"/>
    </source>
</evidence>
<keyword evidence="3" id="KW-0732">Signal</keyword>
<dbReference type="PANTHER" id="PTHR11161:SF0">
    <property type="entry name" value="O-ACYLTRANSFERASE LIKE PROTEIN"/>
    <property type="match status" value="1"/>
</dbReference>
<proteinExistence type="predicted"/>
<evidence type="ECO:0000256" key="2">
    <source>
        <dbReference type="SAM" id="Phobius"/>
    </source>
</evidence>
<feature type="signal peptide" evidence="3">
    <location>
        <begin position="1"/>
        <end position="24"/>
    </location>
</feature>
<keyword evidence="2" id="KW-0472">Membrane</keyword>
<gene>
    <name evidence="5" type="ORF">PMEA_00001308</name>
</gene>
<keyword evidence="6" id="KW-1185">Reference proteome</keyword>
<evidence type="ECO:0000313" key="5">
    <source>
        <dbReference type="EMBL" id="CAH3031304.1"/>
    </source>
</evidence>
<reference evidence="5 6" key="1">
    <citation type="submission" date="2022-05" db="EMBL/GenBank/DDBJ databases">
        <authorList>
            <consortium name="Genoscope - CEA"/>
            <person name="William W."/>
        </authorList>
    </citation>
    <scope>NUCLEOTIDE SEQUENCE [LARGE SCALE GENOMIC DNA]</scope>
</reference>
<feature type="region of interest" description="Disordered" evidence="1">
    <location>
        <begin position="224"/>
        <end position="255"/>
    </location>
</feature>
<sequence length="716" mass="81366">MAMLSRTSAVFLLFFLSQMPYMLALSLSRHYAQFAQQFGLPSTLPNISLASAGVSEECSDAVTKLNASTLAYYLDAIGKPSSGMLLKNFAMIGSYSECTKTIVDAHYCAAFLSISQLNVTGVPVIPLGLHQLSFPWGLCVPKSCDEQDVVHALQYLFQQIDSPKFTLKPYAVDEKEQYVYCNKKSEYTTGVIITLAVCGFILFLCLLGTIVDCILSFLEPHPAHVSKSDSPFSDKERLTATDHDNVPSNQKSDHVTAEKIPLLESSSHVKSGPRTTLSIEQTRRVRQHRMVRFFLCFSLIQNTNCIMDTKIPAGAITSINGMRVVTMWWIILGHCYSTLFVAPIGNVNSLKRTSQRFTFQLIRNGTLSTDTFFFLSGLLVSYLSLRRMIKNEGKLPLLFFYFHRIWRLTPTYMFVLLFYVKISEFLGEGPGWFVVQGKSLCNNYWWTNLLYINNFYPKPKIDGACMMWSWYLANDMQFYTIAPVILFIAYWLRLRGLLAIVAVLSFASFAITGTLYSSHDLTDDDFALVYTKPYCRIASYLVGMVLGYFFHHTKDYRLPTKVKKYVFNVTGWCLAIVLAVSSLYGKYKTVREHNPHPFSPTQEIAYGILKRFAWSLAIAWVIFACQSGLGGLVNRILSARFWIPLSRLTYCAYLVHIIVLLNLYARYESVWFYSDAYMVFRYVGIVGISYGVAFIVSVCVEFPTMQLEKLIFRSKS</sequence>
<dbReference type="AlphaFoldDB" id="A0AAU9VK04"/>
<feature type="transmembrane region" description="Helical" evidence="2">
    <location>
        <begin position="565"/>
        <end position="584"/>
    </location>
</feature>
<protein>
    <recommendedName>
        <fullName evidence="4">Nose resistant-to-fluoxetine protein N-terminal domain-containing protein</fullName>
    </recommendedName>
</protein>
<feature type="transmembrane region" description="Helical" evidence="2">
    <location>
        <begin position="497"/>
        <end position="517"/>
    </location>
</feature>
<feature type="transmembrane region" description="Helical" evidence="2">
    <location>
        <begin position="397"/>
        <end position="420"/>
    </location>
</feature>
<feature type="transmembrane region" description="Helical" evidence="2">
    <location>
        <begin position="191"/>
        <end position="218"/>
    </location>
</feature>
<accession>A0AAU9VK04</accession>
<dbReference type="Proteomes" id="UP001159428">
    <property type="component" value="Unassembled WGS sequence"/>
</dbReference>
<name>A0AAU9VK04_9CNID</name>
<evidence type="ECO:0000256" key="3">
    <source>
        <dbReference type="SAM" id="SignalP"/>
    </source>
</evidence>
<dbReference type="Pfam" id="PF01757">
    <property type="entry name" value="Acyl_transf_3"/>
    <property type="match status" value="1"/>
</dbReference>
<dbReference type="InterPro" id="IPR006621">
    <property type="entry name" value="Nose-resist-to-fluoxetine_N"/>
</dbReference>
<comment type="caution">
    <text evidence="5">The sequence shown here is derived from an EMBL/GenBank/DDBJ whole genome shotgun (WGS) entry which is preliminary data.</text>
</comment>
<dbReference type="EMBL" id="CALNXJ010000001">
    <property type="protein sequence ID" value="CAH3031304.1"/>
    <property type="molecule type" value="Genomic_DNA"/>
</dbReference>
<organism evidence="5 6">
    <name type="scientific">Pocillopora meandrina</name>
    <dbReference type="NCBI Taxonomy" id="46732"/>
    <lineage>
        <taxon>Eukaryota</taxon>
        <taxon>Metazoa</taxon>
        <taxon>Cnidaria</taxon>
        <taxon>Anthozoa</taxon>
        <taxon>Hexacorallia</taxon>
        <taxon>Scleractinia</taxon>
        <taxon>Astrocoeniina</taxon>
        <taxon>Pocilloporidae</taxon>
        <taxon>Pocillopora</taxon>
    </lineage>
</organism>
<dbReference type="InterPro" id="IPR052728">
    <property type="entry name" value="O2_lipid_transport_reg"/>
</dbReference>
<feature type="chain" id="PRO_5043908556" description="Nose resistant-to-fluoxetine protein N-terminal domain-containing protein" evidence="3">
    <location>
        <begin position="25"/>
        <end position="716"/>
    </location>
</feature>
<dbReference type="GO" id="GO:0016747">
    <property type="term" value="F:acyltransferase activity, transferring groups other than amino-acyl groups"/>
    <property type="evidence" value="ECO:0007669"/>
    <property type="project" value="InterPro"/>
</dbReference>
<dbReference type="InterPro" id="IPR002656">
    <property type="entry name" value="Acyl_transf_3_dom"/>
</dbReference>
<dbReference type="PANTHER" id="PTHR11161">
    <property type="entry name" value="O-ACYLTRANSFERASE"/>
    <property type="match status" value="1"/>
</dbReference>
<dbReference type="SMART" id="SM00703">
    <property type="entry name" value="NRF"/>
    <property type="match status" value="1"/>
</dbReference>
<keyword evidence="2" id="KW-1133">Transmembrane helix</keyword>
<feature type="transmembrane region" description="Helical" evidence="2">
    <location>
        <begin position="476"/>
        <end position="492"/>
    </location>
</feature>
<evidence type="ECO:0000313" key="6">
    <source>
        <dbReference type="Proteomes" id="UP001159428"/>
    </source>
</evidence>
<feature type="transmembrane region" description="Helical" evidence="2">
    <location>
        <begin position="612"/>
        <end position="633"/>
    </location>
</feature>
<feature type="domain" description="Nose resistant-to-fluoxetine protein N-terminal" evidence="4">
    <location>
        <begin position="55"/>
        <end position="173"/>
    </location>
</feature>
<feature type="transmembrane region" description="Helical" evidence="2">
    <location>
        <begin position="645"/>
        <end position="667"/>
    </location>
</feature>
<feature type="transmembrane region" description="Helical" evidence="2">
    <location>
        <begin position="537"/>
        <end position="553"/>
    </location>
</feature>
<evidence type="ECO:0000259" key="4">
    <source>
        <dbReference type="SMART" id="SM00703"/>
    </source>
</evidence>
<feature type="compositionally biased region" description="Basic and acidic residues" evidence="1">
    <location>
        <begin position="232"/>
        <end position="255"/>
    </location>
</feature>
<dbReference type="Pfam" id="PF20146">
    <property type="entry name" value="NRF"/>
    <property type="match status" value="1"/>
</dbReference>
<feature type="transmembrane region" description="Helical" evidence="2">
    <location>
        <begin position="679"/>
        <end position="700"/>
    </location>
</feature>
<feature type="transmembrane region" description="Helical" evidence="2">
    <location>
        <begin position="326"/>
        <end position="345"/>
    </location>
</feature>